<dbReference type="EMBL" id="QTSX02005813">
    <property type="protein sequence ID" value="KAJ9057235.1"/>
    <property type="molecule type" value="Genomic_DNA"/>
</dbReference>
<proteinExistence type="predicted"/>
<accession>A0ACC2S4M1</accession>
<reference evidence="1" key="1">
    <citation type="submission" date="2022-04" db="EMBL/GenBank/DDBJ databases">
        <title>Genome of the entomopathogenic fungus Entomophthora muscae.</title>
        <authorList>
            <person name="Elya C."/>
            <person name="Lovett B.R."/>
            <person name="Lee E."/>
            <person name="Macias A.M."/>
            <person name="Hajek A.E."/>
            <person name="De Bivort B.L."/>
            <person name="Kasson M.T."/>
            <person name="De Fine Licht H.H."/>
            <person name="Stajich J.E."/>
        </authorList>
    </citation>
    <scope>NUCLEOTIDE SEQUENCE</scope>
    <source>
        <strain evidence="1">Berkeley</strain>
    </source>
</reference>
<evidence type="ECO:0000313" key="2">
    <source>
        <dbReference type="Proteomes" id="UP001165960"/>
    </source>
</evidence>
<gene>
    <name evidence="1" type="ORF">DSO57_1024568</name>
</gene>
<sequence>MFGSKIGSISVTVIEARNLANEDTALVGRNDAYAYLKCNHTKAQTKVIKNAGSSCTWNETFNFEVKDDSELELSVYDQDTIKDDKIGEIKIPIAGLANNRCTEAWYGIGKGSKNRGEVLLRIQFTPL</sequence>
<organism evidence="1 2">
    <name type="scientific">Entomophthora muscae</name>
    <dbReference type="NCBI Taxonomy" id="34485"/>
    <lineage>
        <taxon>Eukaryota</taxon>
        <taxon>Fungi</taxon>
        <taxon>Fungi incertae sedis</taxon>
        <taxon>Zoopagomycota</taxon>
        <taxon>Entomophthoromycotina</taxon>
        <taxon>Entomophthoromycetes</taxon>
        <taxon>Entomophthorales</taxon>
        <taxon>Entomophthoraceae</taxon>
        <taxon>Entomophthora</taxon>
    </lineage>
</organism>
<comment type="caution">
    <text evidence="1">The sequence shown here is derived from an EMBL/GenBank/DDBJ whole genome shotgun (WGS) entry which is preliminary data.</text>
</comment>
<protein>
    <submittedName>
        <fullName evidence="1">Uncharacterized protein</fullName>
    </submittedName>
</protein>
<keyword evidence="2" id="KW-1185">Reference proteome</keyword>
<dbReference type="Proteomes" id="UP001165960">
    <property type="component" value="Unassembled WGS sequence"/>
</dbReference>
<evidence type="ECO:0000313" key="1">
    <source>
        <dbReference type="EMBL" id="KAJ9057235.1"/>
    </source>
</evidence>
<name>A0ACC2S4M1_9FUNG</name>